<keyword evidence="13" id="KW-1185">Reference proteome</keyword>
<dbReference type="NCBIfam" id="TIGR00681">
    <property type="entry name" value="kdpC"/>
    <property type="match status" value="1"/>
</dbReference>
<dbReference type="RefSeq" id="WP_179480424.1">
    <property type="nucleotide sequence ID" value="NZ_JACCFW010000001.1"/>
</dbReference>
<comment type="subunit">
    <text evidence="11">The system is composed of three essential subunits: KdpA, KdpB and KdpC.</text>
</comment>
<keyword evidence="6 11" id="KW-0067">ATP-binding</keyword>
<evidence type="ECO:0000256" key="4">
    <source>
        <dbReference type="ARBA" id="ARBA00022692"/>
    </source>
</evidence>
<evidence type="ECO:0000256" key="10">
    <source>
        <dbReference type="ARBA" id="ARBA00023136"/>
    </source>
</evidence>
<dbReference type="Proteomes" id="UP000571817">
    <property type="component" value="Unassembled WGS sequence"/>
</dbReference>
<keyword evidence="7 11" id="KW-0630">Potassium</keyword>
<proteinExistence type="inferred from homology"/>
<comment type="similarity">
    <text evidence="11">Belongs to the KdpC family.</text>
</comment>
<dbReference type="NCBIfam" id="NF001454">
    <property type="entry name" value="PRK00315.1"/>
    <property type="match status" value="1"/>
</dbReference>
<dbReference type="PANTHER" id="PTHR30042:SF2">
    <property type="entry name" value="POTASSIUM-TRANSPORTING ATPASE KDPC SUBUNIT"/>
    <property type="match status" value="1"/>
</dbReference>
<accession>A0A853DEV2</accession>
<evidence type="ECO:0000256" key="11">
    <source>
        <dbReference type="HAMAP-Rule" id="MF_00276"/>
    </source>
</evidence>
<dbReference type="PANTHER" id="PTHR30042">
    <property type="entry name" value="POTASSIUM-TRANSPORTING ATPASE C CHAIN"/>
    <property type="match status" value="1"/>
</dbReference>
<keyword evidence="3 11" id="KW-0633">Potassium transport</keyword>
<evidence type="ECO:0000256" key="3">
    <source>
        <dbReference type="ARBA" id="ARBA00022538"/>
    </source>
</evidence>
<keyword evidence="1 11" id="KW-0813">Transport</keyword>
<protein>
    <recommendedName>
        <fullName evidence="11">Potassium-transporting ATPase KdpC subunit</fullName>
    </recommendedName>
    <alternativeName>
        <fullName evidence="11">ATP phosphohydrolase [potassium-transporting] C chain</fullName>
    </alternativeName>
    <alternativeName>
        <fullName evidence="11">Potassium-binding and translocating subunit C</fullName>
    </alternativeName>
    <alternativeName>
        <fullName evidence="11">Potassium-translocating ATPase C chain</fullName>
    </alternativeName>
</protein>
<evidence type="ECO:0000256" key="1">
    <source>
        <dbReference type="ARBA" id="ARBA00022448"/>
    </source>
</evidence>
<keyword evidence="8 11" id="KW-1133">Transmembrane helix</keyword>
<keyword evidence="10 11" id="KW-0472">Membrane</keyword>
<evidence type="ECO:0000256" key="8">
    <source>
        <dbReference type="ARBA" id="ARBA00022989"/>
    </source>
</evidence>
<evidence type="ECO:0000313" key="12">
    <source>
        <dbReference type="EMBL" id="NYJ74499.1"/>
    </source>
</evidence>
<gene>
    <name evidence="11" type="primary">kdpC</name>
    <name evidence="12" type="ORF">HNR15_001462</name>
</gene>
<dbReference type="PIRSF" id="PIRSF001296">
    <property type="entry name" value="K_ATPase_KdpC"/>
    <property type="match status" value="1"/>
</dbReference>
<comment type="function">
    <text evidence="11">Part of the high-affinity ATP-driven potassium transport (or Kdp) system, which catalyzes the hydrolysis of ATP coupled with the electrogenic transport of potassium into the cytoplasm. This subunit acts as a catalytic chaperone that increases the ATP-binding affinity of the ATP-hydrolyzing subunit KdpB by the formation of a transient KdpB/KdpC/ATP ternary complex.</text>
</comment>
<dbReference type="EMBL" id="JACCFW010000001">
    <property type="protein sequence ID" value="NYJ74499.1"/>
    <property type="molecule type" value="Genomic_DNA"/>
</dbReference>
<evidence type="ECO:0000256" key="2">
    <source>
        <dbReference type="ARBA" id="ARBA00022475"/>
    </source>
</evidence>
<evidence type="ECO:0000256" key="9">
    <source>
        <dbReference type="ARBA" id="ARBA00023065"/>
    </source>
</evidence>
<reference evidence="12 13" key="1">
    <citation type="submission" date="2020-07" db="EMBL/GenBank/DDBJ databases">
        <title>Sequencing the genomes of 1000 actinobacteria strains.</title>
        <authorList>
            <person name="Klenk H.-P."/>
        </authorList>
    </citation>
    <scope>NUCLEOTIDE SEQUENCE [LARGE SCALE GENOMIC DNA]</scope>
    <source>
        <strain evidence="12 13">DSM 29531</strain>
    </source>
</reference>
<dbReference type="GO" id="GO:0005886">
    <property type="term" value="C:plasma membrane"/>
    <property type="evidence" value="ECO:0007669"/>
    <property type="project" value="UniProtKB-SubCell"/>
</dbReference>
<keyword evidence="5 11" id="KW-0547">Nucleotide-binding</keyword>
<evidence type="ECO:0000256" key="7">
    <source>
        <dbReference type="ARBA" id="ARBA00022958"/>
    </source>
</evidence>
<name>A0A853DEV2_9MICO</name>
<organism evidence="12 13">
    <name type="scientific">Allobranchiibius huperziae</name>
    <dbReference type="NCBI Taxonomy" id="1874116"/>
    <lineage>
        <taxon>Bacteria</taxon>
        <taxon>Bacillati</taxon>
        <taxon>Actinomycetota</taxon>
        <taxon>Actinomycetes</taxon>
        <taxon>Micrococcales</taxon>
        <taxon>Dermacoccaceae</taxon>
        <taxon>Allobranchiibius</taxon>
    </lineage>
</organism>
<evidence type="ECO:0000256" key="6">
    <source>
        <dbReference type="ARBA" id="ARBA00022840"/>
    </source>
</evidence>
<dbReference type="AlphaFoldDB" id="A0A853DEV2"/>
<keyword evidence="2 11" id="KW-1003">Cell membrane</keyword>
<dbReference type="HAMAP" id="MF_00276">
    <property type="entry name" value="KdpC"/>
    <property type="match status" value="1"/>
</dbReference>
<evidence type="ECO:0000256" key="5">
    <source>
        <dbReference type="ARBA" id="ARBA00022741"/>
    </source>
</evidence>
<dbReference type="GO" id="GO:0005524">
    <property type="term" value="F:ATP binding"/>
    <property type="evidence" value="ECO:0007669"/>
    <property type="project" value="UniProtKB-UniRule"/>
</dbReference>
<keyword evidence="4 11" id="KW-0812">Transmembrane</keyword>
<dbReference type="GO" id="GO:0008556">
    <property type="term" value="F:P-type potassium transmembrane transporter activity"/>
    <property type="evidence" value="ECO:0007669"/>
    <property type="project" value="InterPro"/>
</dbReference>
<sequence>MASSSLSWRRQTVAAVRLLLVLTLLLGVGYPAVVWAVGRVGLHDQATGSLVHHDGRVVGSSLLGQNFSGATWFHGRASASSYAGNTSGGTNLPESDPQLWKAAAAMRRAAGSIGDRLPPDALTTSASGLDPDISPAYAELQAPQIAAARQLPVAQVRRLVAQHTTGRTLGYLGEPRVDVLELNLALQDLSAGAR</sequence>
<dbReference type="Pfam" id="PF02669">
    <property type="entry name" value="KdpC"/>
    <property type="match status" value="1"/>
</dbReference>
<comment type="subcellular location">
    <subcellularLocation>
        <location evidence="11">Cell membrane</location>
        <topology evidence="11">Single-pass membrane protein</topology>
    </subcellularLocation>
</comment>
<keyword evidence="9 11" id="KW-0406">Ion transport</keyword>
<dbReference type="InterPro" id="IPR003820">
    <property type="entry name" value="KdpC"/>
</dbReference>
<evidence type="ECO:0000313" key="13">
    <source>
        <dbReference type="Proteomes" id="UP000571817"/>
    </source>
</evidence>
<comment type="caution">
    <text evidence="12">The sequence shown here is derived from an EMBL/GenBank/DDBJ whole genome shotgun (WGS) entry which is preliminary data.</text>
</comment>